<comment type="caution">
    <text evidence="4">The sequence shown here is derived from an EMBL/GenBank/DDBJ whole genome shotgun (WGS) entry which is preliminary data.</text>
</comment>
<sequence>MLHAPRDYSRLRQIDYLETPPSYAAFLEHYLEPNLPALIGPALTESWPARQQWVCPDTGKPSFATLREHLCHTPVQVPVADCQTRDYTDQKRSVMDLKEFLDEWEARSSADQPSRTYLKDFHFVKTFPDYNAYQTPEIFCDDWMNEFWTRREDMDDDYRFVYCGGDGTFTPFHADVYRSYSWSANICGIKKWTLFPPDQEHLFQDNLHNTVYDINNVDRAQFPNFEKSRSFTLYQNPGQTLFVPSGWWHQVENIGDTISINHNWCNGSNLDLLLDSLVSDLKEVERELAHLKDMMDEHEWIETCQKVLLSNSGWDWSTLWNMCSVVRERVKRQMEQGDHHIRTDASTENQKPKETPIFPPPMISQQPPLELTLRRVDAVLNFIRQDPSAAWFLAHSKGISVE</sequence>
<dbReference type="InterPro" id="IPR041667">
    <property type="entry name" value="Cupin_8"/>
</dbReference>
<dbReference type="Gene3D" id="2.60.120.650">
    <property type="entry name" value="Cupin"/>
    <property type="match status" value="1"/>
</dbReference>
<dbReference type="PANTHER" id="PTHR12480:SF6">
    <property type="entry name" value="2-OXOGLUTARATE AND IRON-DEPENDENT OXYGENASE JMJD4"/>
    <property type="match status" value="1"/>
</dbReference>
<dbReference type="SMART" id="SM00558">
    <property type="entry name" value="JmjC"/>
    <property type="match status" value="1"/>
</dbReference>
<dbReference type="GO" id="GO:0005737">
    <property type="term" value="C:cytoplasm"/>
    <property type="evidence" value="ECO:0007669"/>
    <property type="project" value="TreeGrafter"/>
</dbReference>
<dbReference type="GO" id="GO:0043565">
    <property type="term" value="F:sequence-specific DNA binding"/>
    <property type="evidence" value="ECO:0007669"/>
    <property type="project" value="TreeGrafter"/>
</dbReference>
<dbReference type="GO" id="GO:0016706">
    <property type="term" value="F:2-oxoglutarate-dependent dioxygenase activity"/>
    <property type="evidence" value="ECO:0007669"/>
    <property type="project" value="TreeGrafter"/>
</dbReference>
<keyword evidence="5" id="KW-1185">Reference proteome</keyword>
<evidence type="ECO:0000313" key="5">
    <source>
        <dbReference type="Proteomes" id="UP000738359"/>
    </source>
</evidence>
<evidence type="ECO:0000313" key="4">
    <source>
        <dbReference type="EMBL" id="KAF9967139.1"/>
    </source>
</evidence>
<gene>
    <name evidence="4" type="primary">JMJD4</name>
    <name evidence="4" type="ORF">BGZ70_010662</name>
</gene>
<dbReference type="GO" id="GO:0045905">
    <property type="term" value="P:positive regulation of translational termination"/>
    <property type="evidence" value="ECO:0007669"/>
    <property type="project" value="TreeGrafter"/>
</dbReference>
<evidence type="ECO:0000259" key="3">
    <source>
        <dbReference type="PROSITE" id="PS51184"/>
    </source>
</evidence>
<proteinExistence type="predicted"/>
<dbReference type="SUPFAM" id="SSF51197">
    <property type="entry name" value="Clavaminate synthase-like"/>
    <property type="match status" value="1"/>
</dbReference>
<keyword evidence="1" id="KW-0175">Coiled coil</keyword>
<feature type="region of interest" description="Disordered" evidence="2">
    <location>
        <begin position="334"/>
        <end position="363"/>
    </location>
</feature>
<dbReference type="AlphaFoldDB" id="A0A9P6M663"/>
<accession>A0A9P6M663</accession>
<evidence type="ECO:0000256" key="2">
    <source>
        <dbReference type="SAM" id="MobiDB-lite"/>
    </source>
</evidence>
<dbReference type="Pfam" id="PF13621">
    <property type="entry name" value="Cupin_8"/>
    <property type="match status" value="1"/>
</dbReference>
<feature type="domain" description="JmjC" evidence="3">
    <location>
        <begin position="124"/>
        <end position="281"/>
    </location>
</feature>
<dbReference type="GO" id="GO:0005634">
    <property type="term" value="C:nucleus"/>
    <property type="evidence" value="ECO:0007669"/>
    <property type="project" value="TreeGrafter"/>
</dbReference>
<name>A0A9P6M663_MORAP</name>
<dbReference type="OrthoDB" id="424465at2759"/>
<dbReference type="PROSITE" id="PS51184">
    <property type="entry name" value="JMJC"/>
    <property type="match status" value="1"/>
</dbReference>
<dbReference type="InterPro" id="IPR050910">
    <property type="entry name" value="JMJD6_ArgDemeth/LysHydrox"/>
</dbReference>
<protein>
    <submittedName>
        <fullName evidence="4">JmjC domain-containing protein 4</fullName>
    </submittedName>
</protein>
<organism evidence="4 5">
    <name type="scientific">Mortierella alpina</name>
    <name type="common">Oleaginous fungus</name>
    <name type="synonym">Mortierella renispora</name>
    <dbReference type="NCBI Taxonomy" id="64518"/>
    <lineage>
        <taxon>Eukaryota</taxon>
        <taxon>Fungi</taxon>
        <taxon>Fungi incertae sedis</taxon>
        <taxon>Mucoromycota</taxon>
        <taxon>Mortierellomycotina</taxon>
        <taxon>Mortierellomycetes</taxon>
        <taxon>Mortierellales</taxon>
        <taxon>Mortierellaceae</taxon>
        <taxon>Mortierella</taxon>
    </lineage>
</organism>
<reference evidence="4" key="1">
    <citation type="journal article" date="2020" name="Fungal Divers.">
        <title>Resolving the Mortierellaceae phylogeny through synthesis of multi-gene phylogenetics and phylogenomics.</title>
        <authorList>
            <person name="Vandepol N."/>
            <person name="Liber J."/>
            <person name="Desiro A."/>
            <person name="Na H."/>
            <person name="Kennedy M."/>
            <person name="Barry K."/>
            <person name="Grigoriev I.V."/>
            <person name="Miller A.N."/>
            <person name="O'Donnell K."/>
            <person name="Stajich J.E."/>
            <person name="Bonito G."/>
        </authorList>
    </citation>
    <scope>NUCLEOTIDE SEQUENCE</scope>
    <source>
        <strain evidence="4">CK1249</strain>
    </source>
</reference>
<dbReference type="Proteomes" id="UP000738359">
    <property type="component" value="Unassembled WGS sequence"/>
</dbReference>
<dbReference type="PANTHER" id="PTHR12480">
    <property type="entry name" value="ARGININE DEMETHYLASE AND LYSYL-HYDROXYLASE JMJD"/>
    <property type="match status" value="1"/>
</dbReference>
<dbReference type="InterPro" id="IPR003347">
    <property type="entry name" value="JmjC_dom"/>
</dbReference>
<feature type="coiled-coil region" evidence="1">
    <location>
        <begin position="274"/>
        <end position="301"/>
    </location>
</feature>
<dbReference type="EMBL" id="JAAAHY010000099">
    <property type="protein sequence ID" value="KAF9967139.1"/>
    <property type="molecule type" value="Genomic_DNA"/>
</dbReference>
<feature type="compositionally biased region" description="Basic and acidic residues" evidence="2">
    <location>
        <begin position="334"/>
        <end position="354"/>
    </location>
</feature>
<evidence type="ECO:0000256" key="1">
    <source>
        <dbReference type="SAM" id="Coils"/>
    </source>
</evidence>